<dbReference type="AlphaFoldDB" id="A0A4Y2VHP0"/>
<evidence type="ECO:0000313" key="2">
    <source>
        <dbReference type="EMBL" id="GBO24765.1"/>
    </source>
</evidence>
<dbReference type="EMBL" id="BGPR01047718">
    <property type="protein sequence ID" value="GBO24765.1"/>
    <property type="molecule type" value="Genomic_DNA"/>
</dbReference>
<dbReference type="EMBL" id="BGPR01049387">
    <property type="protein sequence ID" value="GBO26362.1"/>
    <property type="molecule type" value="Genomic_DNA"/>
</dbReference>
<feature type="region of interest" description="Disordered" evidence="1">
    <location>
        <begin position="71"/>
        <end position="103"/>
    </location>
</feature>
<accession>A0A4Y2VHP0</accession>
<comment type="caution">
    <text evidence="2">The sequence shown here is derived from an EMBL/GenBank/DDBJ whole genome shotgun (WGS) entry which is preliminary data.</text>
</comment>
<sequence>MCGFHVTTVHCFGEVPVADRIPPRAAAPKLLNSGIGVETLVFLIDSCISPSYLGRSFTTGLHNANPITTNHFDPRPPPSPISSMNHTPRVFSPHAHVSTPEGVDLGPVHTSRFVSLSSEI</sequence>
<evidence type="ECO:0000313" key="4">
    <source>
        <dbReference type="Proteomes" id="UP000499080"/>
    </source>
</evidence>
<reference evidence="2 4" key="1">
    <citation type="journal article" date="2019" name="Sci. Rep.">
        <title>Orb-weaving spider Araneus ventricosus genome elucidates the spidroin gene catalogue.</title>
        <authorList>
            <person name="Kono N."/>
            <person name="Nakamura H."/>
            <person name="Ohtoshi R."/>
            <person name="Moran D.A.P."/>
            <person name="Shinohara A."/>
            <person name="Yoshida Y."/>
            <person name="Fujiwara M."/>
            <person name="Mori M."/>
            <person name="Tomita M."/>
            <person name="Arakawa K."/>
        </authorList>
    </citation>
    <scope>NUCLEOTIDE SEQUENCE [LARGE SCALE GENOMIC DNA]</scope>
</reference>
<evidence type="ECO:0000313" key="3">
    <source>
        <dbReference type="EMBL" id="GBO26362.1"/>
    </source>
</evidence>
<protein>
    <submittedName>
        <fullName evidence="2">Uncharacterized protein</fullName>
    </submittedName>
</protein>
<name>A0A4Y2VHP0_ARAVE</name>
<keyword evidence="4" id="KW-1185">Reference proteome</keyword>
<dbReference type="Proteomes" id="UP000499080">
    <property type="component" value="Unassembled WGS sequence"/>
</dbReference>
<gene>
    <name evidence="2" type="ORF">AVEN_234595_1</name>
    <name evidence="3" type="ORF">AVEN_57754_1</name>
</gene>
<organism evidence="2 4">
    <name type="scientific">Araneus ventricosus</name>
    <name type="common">Orbweaver spider</name>
    <name type="synonym">Epeira ventricosa</name>
    <dbReference type="NCBI Taxonomy" id="182803"/>
    <lineage>
        <taxon>Eukaryota</taxon>
        <taxon>Metazoa</taxon>
        <taxon>Ecdysozoa</taxon>
        <taxon>Arthropoda</taxon>
        <taxon>Chelicerata</taxon>
        <taxon>Arachnida</taxon>
        <taxon>Araneae</taxon>
        <taxon>Araneomorphae</taxon>
        <taxon>Entelegynae</taxon>
        <taxon>Araneoidea</taxon>
        <taxon>Araneidae</taxon>
        <taxon>Araneus</taxon>
    </lineage>
</organism>
<evidence type="ECO:0000256" key="1">
    <source>
        <dbReference type="SAM" id="MobiDB-lite"/>
    </source>
</evidence>
<proteinExistence type="predicted"/>